<organism evidence="2 3">
    <name type="scientific">Acanthamoeba castellanii (strain ATCC 30010 / Neff)</name>
    <dbReference type="NCBI Taxonomy" id="1257118"/>
    <lineage>
        <taxon>Eukaryota</taxon>
        <taxon>Amoebozoa</taxon>
        <taxon>Discosea</taxon>
        <taxon>Longamoebia</taxon>
        <taxon>Centramoebida</taxon>
        <taxon>Acanthamoebidae</taxon>
        <taxon>Acanthamoeba</taxon>
    </lineage>
</organism>
<evidence type="ECO:0000256" key="1">
    <source>
        <dbReference type="SAM" id="SignalP"/>
    </source>
</evidence>
<keyword evidence="3" id="KW-1185">Reference proteome</keyword>
<reference evidence="2 3" key="1">
    <citation type="journal article" date="2013" name="Genome Biol.">
        <title>Genome of Acanthamoeba castellanii highlights extensive lateral gene transfer and early evolution of tyrosine kinase signaling.</title>
        <authorList>
            <person name="Clarke M."/>
            <person name="Lohan A.J."/>
            <person name="Liu B."/>
            <person name="Lagkouvardos I."/>
            <person name="Roy S."/>
            <person name="Zafar N."/>
            <person name="Bertelli C."/>
            <person name="Schilde C."/>
            <person name="Kianianmomeni A."/>
            <person name="Burglin T.R."/>
            <person name="Frech C."/>
            <person name="Turcotte B."/>
            <person name="Kopec K.O."/>
            <person name="Synnott J.M."/>
            <person name="Choo C."/>
            <person name="Paponov I."/>
            <person name="Finkler A."/>
            <person name="Soon Heng Tan C."/>
            <person name="Hutchins A.P."/>
            <person name="Weinmeier T."/>
            <person name="Rattei T."/>
            <person name="Chu J.S."/>
            <person name="Gimenez G."/>
            <person name="Irimia M."/>
            <person name="Rigden D.J."/>
            <person name="Fitzpatrick D.A."/>
            <person name="Lorenzo-Morales J."/>
            <person name="Bateman A."/>
            <person name="Chiu C.H."/>
            <person name="Tang P."/>
            <person name="Hegemann P."/>
            <person name="Fromm H."/>
            <person name="Raoult D."/>
            <person name="Greub G."/>
            <person name="Miranda-Saavedra D."/>
            <person name="Chen N."/>
            <person name="Nash P."/>
            <person name="Ginger M.L."/>
            <person name="Horn M."/>
            <person name="Schaap P."/>
            <person name="Caler L."/>
            <person name="Loftus B."/>
        </authorList>
    </citation>
    <scope>NUCLEOTIDE SEQUENCE [LARGE SCALE GENOMIC DNA]</scope>
    <source>
        <strain evidence="2 3">Neff</strain>
    </source>
</reference>
<protein>
    <submittedName>
        <fullName evidence="2">Uncharacterized protein</fullName>
    </submittedName>
</protein>
<sequence length="183" mass="20166">MKQVLVLVVVASLVLAVAAKNLDFALEYRGQCSYANNSGFCRLKAQSQEILTKIKADGKVETSINRLIGSLSHLDFTDIYNATSHTFTSRGTLSFGIHRTEKDHMVEFENQGMGRLNNTPHPDREYAFVTVWKVTKGYGALANAIGTITANGVYNFEKDEAIVGVVGVIWYKDDQAVIDTADN</sequence>
<dbReference type="Proteomes" id="UP000011083">
    <property type="component" value="Unassembled WGS sequence"/>
</dbReference>
<dbReference type="EMBL" id="KB007933">
    <property type="protein sequence ID" value="ELR19289.1"/>
    <property type="molecule type" value="Genomic_DNA"/>
</dbReference>
<keyword evidence="1" id="KW-0732">Signal</keyword>
<evidence type="ECO:0000313" key="2">
    <source>
        <dbReference type="EMBL" id="ELR19289.1"/>
    </source>
</evidence>
<name>L8H1A7_ACACF</name>
<dbReference type="AlphaFoldDB" id="L8H1A7"/>
<dbReference type="RefSeq" id="XP_004341374.1">
    <property type="nucleotide sequence ID" value="XM_004341326.1"/>
</dbReference>
<dbReference type="GeneID" id="14920066"/>
<dbReference type="KEGG" id="acan:ACA1_264630"/>
<feature type="signal peptide" evidence="1">
    <location>
        <begin position="1"/>
        <end position="19"/>
    </location>
</feature>
<dbReference type="VEuPathDB" id="AmoebaDB:ACA1_264630"/>
<gene>
    <name evidence="2" type="ORF">ACA1_264630</name>
</gene>
<accession>L8H1A7</accession>
<proteinExistence type="predicted"/>
<feature type="chain" id="PRO_5003990287" evidence="1">
    <location>
        <begin position="20"/>
        <end position="183"/>
    </location>
</feature>
<evidence type="ECO:0000313" key="3">
    <source>
        <dbReference type="Proteomes" id="UP000011083"/>
    </source>
</evidence>